<dbReference type="STRING" id="1353009.A0A1Y2IUV8"/>
<evidence type="ECO:0000313" key="3">
    <source>
        <dbReference type="Proteomes" id="UP000193067"/>
    </source>
</evidence>
<dbReference type="OrthoDB" id="3364440at2759"/>
<protein>
    <recommendedName>
        <fullName evidence="1">Amidohydrolase-related domain-containing protein</fullName>
    </recommendedName>
</protein>
<feature type="domain" description="Amidohydrolase-related" evidence="1">
    <location>
        <begin position="251"/>
        <end position="388"/>
    </location>
</feature>
<keyword evidence="3" id="KW-1185">Reference proteome</keyword>
<gene>
    <name evidence="2" type="ORF">PYCCODRAFT_1444313</name>
</gene>
<dbReference type="Gene3D" id="3.20.20.140">
    <property type="entry name" value="Metal-dependent hydrolases"/>
    <property type="match status" value="1"/>
</dbReference>
<evidence type="ECO:0000313" key="2">
    <source>
        <dbReference type="EMBL" id="OSD03732.1"/>
    </source>
</evidence>
<evidence type="ECO:0000259" key="1">
    <source>
        <dbReference type="Pfam" id="PF04909"/>
    </source>
</evidence>
<dbReference type="InterPro" id="IPR032466">
    <property type="entry name" value="Metal_Hydrolase"/>
</dbReference>
<dbReference type="InterPro" id="IPR006680">
    <property type="entry name" value="Amidohydro-rel"/>
</dbReference>
<organism evidence="2 3">
    <name type="scientific">Trametes coccinea (strain BRFM310)</name>
    <name type="common">Pycnoporus coccineus</name>
    <dbReference type="NCBI Taxonomy" id="1353009"/>
    <lineage>
        <taxon>Eukaryota</taxon>
        <taxon>Fungi</taxon>
        <taxon>Dikarya</taxon>
        <taxon>Basidiomycota</taxon>
        <taxon>Agaricomycotina</taxon>
        <taxon>Agaricomycetes</taxon>
        <taxon>Polyporales</taxon>
        <taxon>Polyporaceae</taxon>
        <taxon>Trametes</taxon>
    </lineage>
</organism>
<sequence>MALNEDLRELSRIVFSYPAIDNHAHAFLRDECKYAFPFEGLISEASGEKATRDATFTMACFRATAQLAKLYGLGPGADWEAVKQRRKDIPYEQLCRMCMEPTRIQCILIDDGLGTAEKMYPYRWHDQFTGSPTKRIVRVEALAEDVIKCAIEAQFEGPEGGLSPSKLLHTFVTTLEASLTAAATDPEVVGFKSIACYRTGLDVTITTSLVEDTAVLNQMEQLLTRMSLIHMSNHPLRLAHRYLNDYVVNVTMHIAGECGKPVQFHTGLGDNDITVTKSSPSHLQPLIKAYPNTKIVLLHSSYPFTKEAGYLTAVYENVYLDFGEIFPFLSPDGQRQVVREVLDLAPTNKIMWSTDGHFWPESYYLGTLQARQALYEVLEGSVRRGDLLLSQAVGIVQRALFDNANTLYNLGLEPQWTG</sequence>
<dbReference type="Proteomes" id="UP000193067">
    <property type="component" value="Unassembled WGS sequence"/>
</dbReference>
<dbReference type="SUPFAM" id="SSF51556">
    <property type="entry name" value="Metallo-dependent hydrolases"/>
    <property type="match status" value="1"/>
</dbReference>
<dbReference type="GO" id="GO:0016787">
    <property type="term" value="F:hydrolase activity"/>
    <property type="evidence" value="ECO:0007669"/>
    <property type="project" value="InterPro"/>
</dbReference>
<name>A0A1Y2IUV8_TRAC3</name>
<dbReference type="Pfam" id="PF04909">
    <property type="entry name" value="Amidohydro_2"/>
    <property type="match status" value="1"/>
</dbReference>
<dbReference type="PANTHER" id="PTHR43383:SF2">
    <property type="entry name" value="AMIDOHYDROLASE 2 FAMILY PROTEIN"/>
    <property type="match status" value="1"/>
</dbReference>
<dbReference type="EMBL" id="KZ084099">
    <property type="protein sequence ID" value="OSD03732.1"/>
    <property type="molecule type" value="Genomic_DNA"/>
</dbReference>
<reference evidence="2 3" key="1">
    <citation type="journal article" date="2015" name="Biotechnol. Biofuels">
        <title>Enhanced degradation of softwood versus hardwood by the white-rot fungus Pycnoporus coccineus.</title>
        <authorList>
            <person name="Couturier M."/>
            <person name="Navarro D."/>
            <person name="Chevret D."/>
            <person name="Henrissat B."/>
            <person name="Piumi F."/>
            <person name="Ruiz-Duenas F.J."/>
            <person name="Martinez A.T."/>
            <person name="Grigoriev I.V."/>
            <person name="Riley R."/>
            <person name="Lipzen A."/>
            <person name="Berrin J.G."/>
            <person name="Master E.R."/>
            <person name="Rosso M.N."/>
        </authorList>
    </citation>
    <scope>NUCLEOTIDE SEQUENCE [LARGE SCALE GENOMIC DNA]</scope>
    <source>
        <strain evidence="2 3">BRFM310</strain>
    </source>
</reference>
<proteinExistence type="predicted"/>
<dbReference type="AlphaFoldDB" id="A0A1Y2IUV8"/>
<accession>A0A1Y2IUV8</accession>
<dbReference type="PANTHER" id="PTHR43383">
    <property type="entry name" value="NODULIN 6"/>
    <property type="match status" value="1"/>
</dbReference>